<sequence length="240" mass="27511">MNTEILDKLKNVQLFYQNSARKKEPEQLTLLPELAKSKLVESFNRKLALTISETGALDYGNCELKNIINSFIETFVQENTIDAQLKRKDKELEEKIVKIEQSVKSGQGMELPIPQEESLTLKESNVIKDKEVSQESGKGEIKTNYKQISMLDKENLQRNDILARFKCKPMKEQDRETSKTKSKAIKISKENPYMNNGSASIILKEKTQELDIDEIKNLLLNITSRLDSIKRSQMSIPSRS</sequence>
<protein>
    <submittedName>
        <fullName evidence="1">8782_t:CDS:1</fullName>
    </submittedName>
</protein>
<gene>
    <name evidence="1" type="ORF">GMARGA_LOCUS9777</name>
</gene>
<evidence type="ECO:0000313" key="1">
    <source>
        <dbReference type="EMBL" id="CAG8659001.1"/>
    </source>
</evidence>
<organism evidence="1 2">
    <name type="scientific">Gigaspora margarita</name>
    <dbReference type="NCBI Taxonomy" id="4874"/>
    <lineage>
        <taxon>Eukaryota</taxon>
        <taxon>Fungi</taxon>
        <taxon>Fungi incertae sedis</taxon>
        <taxon>Mucoromycota</taxon>
        <taxon>Glomeromycotina</taxon>
        <taxon>Glomeromycetes</taxon>
        <taxon>Diversisporales</taxon>
        <taxon>Gigasporaceae</taxon>
        <taxon>Gigaspora</taxon>
    </lineage>
</organism>
<comment type="caution">
    <text evidence="1">The sequence shown here is derived from an EMBL/GenBank/DDBJ whole genome shotgun (WGS) entry which is preliminary data.</text>
</comment>
<name>A0ABN7USQ6_GIGMA</name>
<keyword evidence="2" id="KW-1185">Reference proteome</keyword>
<evidence type="ECO:0000313" key="2">
    <source>
        <dbReference type="Proteomes" id="UP000789901"/>
    </source>
</evidence>
<reference evidence="1 2" key="1">
    <citation type="submission" date="2021-06" db="EMBL/GenBank/DDBJ databases">
        <authorList>
            <person name="Kallberg Y."/>
            <person name="Tangrot J."/>
            <person name="Rosling A."/>
        </authorList>
    </citation>
    <scope>NUCLEOTIDE SEQUENCE [LARGE SCALE GENOMIC DNA]</scope>
    <source>
        <strain evidence="1 2">120-4 pot B 10/14</strain>
    </source>
</reference>
<dbReference type="EMBL" id="CAJVQB010005334">
    <property type="protein sequence ID" value="CAG8659001.1"/>
    <property type="molecule type" value="Genomic_DNA"/>
</dbReference>
<proteinExistence type="predicted"/>
<accession>A0ABN7USQ6</accession>
<dbReference type="Proteomes" id="UP000789901">
    <property type="component" value="Unassembled WGS sequence"/>
</dbReference>